<dbReference type="InterPro" id="IPR052893">
    <property type="entry name" value="TCS_response_regulator"/>
</dbReference>
<dbReference type="InterPro" id="IPR001789">
    <property type="entry name" value="Sig_transdc_resp-reg_receiver"/>
</dbReference>
<dbReference type="Proteomes" id="UP001321453">
    <property type="component" value="Unassembled WGS sequence"/>
</dbReference>
<gene>
    <name evidence="4" type="ORF">QRT05_06535</name>
</gene>
<dbReference type="SMART" id="SM00448">
    <property type="entry name" value="REC"/>
    <property type="match status" value="1"/>
</dbReference>
<dbReference type="SUPFAM" id="SSF52172">
    <property type="entry name" value="CheY-like"/>
    <property type="match status" value="1"/>
</dbReference>
<protein>
    <submittedName>
        <fullName evidence="4">Response regulator</fullName>
    </submittedName>
</protein>
<evidence type="ECO:0000256" key="1">
    <source>
        <dbReference type="PROSITE-ProRule" id="PRU00169"/>
    </source>
</evidence>
<keyword evidence="1" id="KW-0597">Phosphoprotein</keyword>
<sequence>MPLTLPALSVLVVEDDPGDQLLIREVFEEHSAIDALTIVDDGAAALAYLRREGEYVDAPRPTLMLLDLNLPLRSGGEVLEQVRAETAWRALPVVILTTSDEEVDVARAYAAGANAYITKPLHWDEFAAKVRKLDEFYLRTARLPRHLTLGEHEARRTSGPGDAPRGDGGA</sequence>
<feature type="modified residue" description="4-aspartylphosphate" evidence="1">
    <location>
        <position position="67"/>
    </location>
</feature>
<evidence type="ECO:0000313" key="4">
    <source>
        <dbReference type="EMBL" id="MDM7830984.1"/>
    </source>
</evidence>
<dbReference type="Pfam" id="PF00072">
    <property type="entry name" value="Response_reg"/>
    <property type="match status" value="1"/>
</dbReference>
<keyword evidence="5" id="KW-1185">Reference proteome</keyword>
<dbReference type="PANTHER" id="PTHR44520">
    <property type="entry name" value="RESPONSE REGULATOR RCP1-RELATED"/>
    <property type="match status" value="1"/>
</dbReference>
<dbReference type="RefSeq" id="WP_289446203.1">
    <property type="nucleotide sequence ID" value="NZ_JAUCGR010000002.1"/>
</dbReference>
<feature type="region of interest" description="Disordered" evidence="2">
    <location>
        <begin position="149"/>
        <end position="170"/>
    </location>
</feature>
<reference evidence="4 5" key="1">
    <citation type="submission" date="2023-06" db="EMBL/GenBank/DDBJ databases">
        <title>Cellulomonas sp. MW9 Whole genome sequence.</title>
        <authorList>
            <person name="Park S."/>
        </authorList>
    </citation>
    <scope>NUCLEOTIDE SEQUENCE [LARGE SCALE GENOMIC DNA]</scope>
    <source>
        <strain evidence="4 5">MW9</strain>
    </source>
</reference>
<dbReference type="InterPro" id="IPR011006">
    <property type="entry name" value="CheY-like_superfamily"/>
</dbReference>
<feature type="domain" description="Response regulatory" evidence="3">
    <location>
        <begin position="9"/>
        <end position="134"/>
    </location>
</feature>
<proteinExistence type="predicted"/>
<dbReference type="EMBL" id="JAUCGR010000002">
    <property type="protein sequence ID" value="MDM7830984.1"/>
    <property type="molecule type" value="Genomic_DNA"/>
</dbReference>
<evidence type="ECO:0000259" key="3">
    <source>
        <dbReference type="PROSITE" id="PS50110"/>
    </source>
</evidence>
<name>A0ABT7S5T3_9CELL</name>
<evidence type="ECO:0000256" key="2">
    <source>
        <dbReference type="SAM" id="MobiDB-lite"/>
    </source>
</evidence>
<dbReference type="PANTHER" id="PTHR44520:SF2">
    <property type="entry name" value="RESPONSE REGULATOR RCP1"/>
    <property type="match status" value="1"/>
</dbReference>
<accession>A0ABT7S5T3</accession>
<evidence type="ECO:0000313" key="5">
    <source>
        <dbReference type="Proteomes" id="UP001321453"/>
    </source>
</evidence>
<dbReference type="PROSITE" id="PS50110">
    <property type="entry name" value="RESPONSE_REGULATORY"/>
    <property type="match status" value="1"/>
</dbReference>
<dbReference type="Gene3D" id="3.40.50.2300">
    <property type="match status" value="1"/>
</dbReference>
<organism evidence="4 5">
    <name type="scientific">Cellulomonas edaphi</name>
    <dbReference type="NCBI Taxonomy" id="3053468"/>
    <lineage>
        <taxon>Bacteria</taxon>
        <taxon>Bacillati</taxon>
        <taxon>Actinomycetota</taxon>
        <taxon>Actinomycetes</taxon>
        <taxon>Micrococcales</taxon>
        <taxon>Cellulomonadaceae</taxon>
        <taxon>Cellulomonas</taxon>
    </lineage>
</organism>
<comment type="caution">
    <text evidence="4">The sequence shown here is derived from an EMBL/GenBank/DDBJ whole genome shotgun (WGS) entry which is preliminary data.</text>
</comment>